<name>X1S4J9_9ZZZZ</name>
<evidence type="ECO:0008006" key="2">
    <source>
        <dbReference type="Google" id="ProtNLM"/>
    </source>
</evidence>
<evidence type="ECO:0000313" key="1">
    <source>
        <dbReference type="EMBL" id="GAI74056.1"/>
    </source>
</evidence>
<dbReference type="EMBL" id="BARW01010219">
    <property type="protein sequence ID" value="GAI74056.1"/>
    <property type="molecule type" value="Genomic_DNA"/>
</dbReference>
<proteinExistence type="predicted"/>
<dbReference type="AlphaFoldDB" id="X1S4J9"/>
<gene>
    <name evidence="1" type="ORF">S12H4_20229</name>
</gene>
<accession>X1S4J9</accession>
<feature type="non-terminal residue" evidence="1">
    <location>
        <position position="1"/>
    </location>
</feature>
<sequence>INTVSKRVELDVPEGFLKEYDEAISKHFATRAEAMRAAMREQMKTLGGS</sequence>
<protein>
    <recommendedName>
        <fullName evidence="2">Ribbon-helix-helix protein CopG domain-containing protein</fullName>
    </recommendedName>
</protein>
<comment type="caution">
    <text evidence="1">The sequence shown here is derived from an EMBL/GenBank/DDBJ whole genome shotgun (WGS) entry which is preliminary data.</text>
</comment>
<reference evidence="1" key="1">
    <citation type="journal article" date="2014" name="Front. Microbiol.">
        <title>High frequency of phylogenetically diverse reductive dehalogenase-homologous genes in deep subseafloor sedimentary metagenomes.</title>
        <authorList>
            <person name="Kawai M."/>
            <person name="Futagami T."/>
            <person name="Toyoda A."/>
            <person name="Takaki Y."/>
            <person name="Nishi S."/>
            <person name="Hori S."/>
            <person name="Arai W."/>
            <person name="Tsubouchi T."/>
            <person name="Morono Y."/>
            <person name="Uchiyama I."/>
            <person name="Ito T."/>
            <person name="Fujiyama A."/>
            <person name="Inagaki F."/>
            <person name="Takami H."/>
        </authorList>
    </citation>
    <scope>NUCLEOTIDE SEQUENCE</scope>
    <source>
        <strain evidence="1">Expedition CK06-06</strain>
    </source>
</reference>
<organism evidence="1">
    <name type="scientific">marine sediment metagenome</name>
    <dbReference type="NCBI Taxonomy" id="412755"/>
    <lineage>
        <taxon>unclassified sequences</taxon>
        <taxon>metagenomes</taxon>
        <taxon>ecological metagenomes</taxon>
    </lineage>
</organism>